<dbReference type="EMBL" id="MU128983">
    <property type="protein sequence ID" value="KAF9512669.1"/>
    <property type="molecule type" value="Genomic_DNA"/>
</dbReference>
<accession>A0A9P6AVQ5</accession>
<dbReference type="EC" id="1.14.14.17" evidence="4 10"/>
<dbReference type="Gene3D" id="3.50.50.60">
    <property type="entry name" value="FAD/NAD(P)-binding domain"/>
    <property type="match status" value="1"/>
</dbReference>
<evidence type="ECO:0000259" key="11">
    <source>
        <dbReference type="Pfam" id="PF08491"/>
    </source>
</evidence>
<dbReference type="InterPro" id="IPR040125">
    <property type="entry name" value="Squalene_monox"/>
</dbReference>
<dbReference type="GO" id="GO:0005789">
    <property type="term" value="C:endoplasmic reticulum membrane"/>
    <property type="evidence" value="ECO:0007669"/>
    <property type="project" value="UniProtKB-SubCell"/>
</dbReference>
<dbReference type="OrthoDB" id="1678617at2759"/>
<keyword evidence="8 10" id="KW-0560">Oxidoreductase</keyword>
<dbReference type="Pfam" id="PF08491">
    <property type="entry name" value="SE"/>
    <property type="match status" value="1"/>
</dbReference>
<name>A0A9P6AVQ5_9AGAM</name>
<dbReference type="InterPro" id="IPR013698">
    <property type="entry name" value="Squalene_epoxidase"/>
</dbReference>
<comment type="caution">
    <text evidence="12">The sequence shown here is derived from an EMBL/GenBank/DDBJ whole genome shotgun (WGS) entry which is preliminary data.</text>
</comment>
<comment type="subcellular location">
    <subcellularLocation>
        <location evidence="10">Endoplasmic reticulum membrane</location>
        <topology evidence="10">Multi-pass membrane protein</topology>
    </subcellularLocation>
    <subcellularLocation>
        <location evidence="2">Microsome membrane</location>
        <topology evidence="2">Multi-pass membrane protein</topology>
    </subcellularLocation>
</comment>
<evidence type="ECO:0000256" key="1">
    <source>
        <dbReference type="ARBA" id="ARBA00001974"/>
    </source>
</evidence>
<evidence type="ECO:0000256" key="5">
    <source>
        <dbReference type="ARBA" id="ARBA00022630"/>
    </source>
</evidence>
<organism evidence="12 13">
    <name type="scientific">Hydnum rufescens UP504</name>
    <dbReference type="NCBI Taxonomy" id="1448309"/>
    <lineage>
        <taxon>Eukaryota</taxon>
        <taxon>Fungi</taxon>
        <taxon>Dikarya</taxon>
        <taxon>Basidiomycota</taxon>
        <taxon>Agaricomycotina</taxon>
        <taxon>Agaricomycetes</taxon>
        <taxon>Cantharellales</taxon>
        <taxon>Hydnaceae</taxon>
        <taxon>Hydnum</taxon>
    </lineage>
</organism>
<comment type="function">
    <text evidence="10">Catalyzes the stereospecific oxidation of squalene to (S)-2,3-epoxysqualene, and is considered to be a rate-limiting enzyme in steroid biosynthesis.</text>
</comment>
<dbReference type="GO" id="GO:0050660">
    <property type="term" value="F:flavin adenine dinucleotide binding"/>
    <property type="evidence" value="ECO:0007669"/>
    <property type="project" value="UniProtKB-UniRule"/>
</dbReference>
<dbReference type="PANTHER" id="PTHR10835">
    <property type="entry name" value="SQUALENE MONOOXYGENASE"/>
    <property type="match status" value="1"/>
</dbReference>
<comment type="similarity">
    <text evidence="3 10">Belongs to the squalene monooxygenase family.</text>
</comment>
<evidence type="ECO:0000256" key="10">
    <source>
        <dbReference type="RuleBase" id="RU367121"/>
    </source>
</evidence>
<proteinExistence type="inferred from homology"/>
<dbReference type="PANTHER" id="PTHR10835:SF0">
    <property type="entry name" value="SQUALENE MONOOXYGENASE"/>
    <property type="match status" value="1"/>
</dbReference>
<dbReference type="GO" id="GO:0004506">
    <property type="term" value="F:squalene monooxygenase activity"/>
    <property type="evidence" value="ECO:0007669"/>
    <property type="project" value="UniProtKB-UniRule"/>
</dbReference>
<evidence type="ECO:0000256" key="7">
    <source>
        <dbReference type="ARBA" id="ARBA00022848"/>
    </source>
</evidence>
<feature type="domain" description="Squalene epoxidase" evidence="11">
    <location>
        <begin position="195"/>
        <end position="474"/>
    </location>
</feature>
<evidence type="ECO:0000256" key="3">
    <source>
        <dbReference type="ARBA" id="ARBA00008802"/>
    </source>
</evidence>
<dbReference type="PRINTS" id="PR00420">
    <property type="entry name" value="RNGMNOXGNASE"/>
</dbReference>
<keyword evidence="9" id="KW-0472">Membrane</keyword>
<evidence type="ECO:0000256" key="9">
    <source>
        <dbReference type="ARBA" id="ARBA00023136"/>
    </source>
</evidence>
<comment type="catalytic activity">
    <reaction evidence="10">
        <text>squalene + reduced [NADPH--hemoprotein reductase] + O2 = (S)-2,3-epoxysqualene + oxidized [NADPH--hemoprotein reductase] + H2O + H(+)</text>
        <dbReference type="Rhea" id="RHEA:25282"/>
        <dbReference type="Rhea" id="RHEA-COMP:11964"/>
        <dbReference type="Rhea" id="RHEA-COMP:11965"/>
        <dbReference type="ChEBI" id="CHEBI:15377"/>
        <dbReference type="ChEBI" id="CHEBI:15378"/>
        <dbReference type="ChEBI" id="CHEBI:15379"/>
        <dbReference type="ChEBI" id="CHEBI:15440"/>
        <dbReference type="ChEBI" id="CHEBI:15441"/>
        <dbReference type="ChEBI" id="CHEBI:57618"/>
        <dbReference type="ChEBI" id="CHEBI:58210"/>
        <dbReference type="EC" id="1.14.14.17"/>
    </reaction>
</comment>
<keyword evidence="5 10" id="KW-0285">Flavoprotein</keyword>
<evidence type="ECO:0000256" key="4">
    <source>
        <dbReference type="ARBA" id="ARBA00012312"/>
    </source>
</evidence>
<evidence type="ECO:0000313" key="13">
    <source>
        <dbReference type="Proteomes" id="UP000886523"/>
    </source>
</evidence>
<sequence length="513" mass="56128">MDTKFRDQAWDDASGRDLCGICFRVWIQLKRHTSNYDIVIIGAGIAGCALAHSLSRTRTTDSSPLRIALLERSLSTPDRIVGELLQPGGMQALNAMGLTWCTEGIDAIPAKGYCIVYEGKQVQIPYPSGAEGRSFHHGAFVMHLREAARRARGVDVIEATVNELIECPHTGRVLGVRATPKRTNSRETSSPESFFAEITFAADGCYSKFRSSLGNRNRAPVTKSQFFGAILEHAPLPIKHHGTVALIPGSGPVLMYQIGQRETRILVDVKLPLPPDVKGHIKNVVVPSLPPPLQPCVLESLQKDRLRSMPNSFLPATMQGQSDSKEGLILIGDAWNMRHPLTGGGMTVALNDVVLLTRILSDFMQVSPDYKEGSSSTSISVDWEQMSDRLKSWHWSRKGLASTVNILSIALYDLFGADDAKLSILREGCFAYFECGGDCVNGPVSLLAGLAPSPLLLAYHFFAVALQARPAAMRNPTAPSFVQYPALAVQSMSVLWTACVVFGPLVWSEVRWW</sequence>
<evidence type="ECO:0000256" key="2">
    <source>
        <dbReference type="ARBA" id="ARBA00004154"/>
    </source>
</evidence>
<comment type="cofactor">
    <cofactor evidence="1 10">
        <name>FAD</name>
        <dbReference type="ChEBI" id="CHEBI:57692"/>
    </cofactor>
</comment>
<reference evidence="12" key="1">
    <citation type="journal article" date="2020" name="Nat. Commun.">
        <title>Large-scale genome sequencing of mycorrhizal fungi provides insights into the early evolution of symbiotic traits.</title>
        <authorList>
            <person name="Miyauchi S."/>
            <person name="Kiss E."/>
            <person name="Kuo A."/>
            <person name="Drula E."/>
            <person name="Kohler A."/>
            <person name="Sanchez-Garcia M."/>
            <person name="Morin E."/>
            <person name="Andreopoulos B."/>
            <person name="Barry K.W."/>
            <person name="Bonito G."/>
            <person name="Buee M."/>
            <person name="Carver A."/>
            <person name="Chen C."/>
            <person name="Cichocki N."/>
            <person name="Clum A."/>
            <person name="Culley D."/>
            <person name="Crous P.W."/>
            <person name="Fauchery L."/>
            <person name="Girlanda M."/>
            <person name="Hayes R.D."/>
            <person name="Keri Z."/>
            <person name="LaButti K."/>
            <person name="Lipzen A."/>
            <person name="Lombard V."/>
            <person name="Magnuson J."/>
            <person name="Maillard F."/>
            <person name="Murat C."/>
            <person name="Nolan M."/>
            <person name="Ohm R.A."/>
            <person name="Pangilinan J."/>
            <person name="Pereira M.F."/>
            <person name="Perotto S."/>
            <person name="Peter M."/>
            <person name="Pfister S."/>
            <person name="Riley R."/>
            <person name="Sitrit Y."/>
            <person name="Stielow J.B."/>
            <person name="Szollosi G."/>
            <person name="Zifcakova L."/>
            <person name="Stursova M."/>
            <person name="Spatafora J.W."/>
            <person name="Tedersoo L."/>
            <person name="Vaario L.M."/>
            <person name="Yamada A."/>
            <person name="Yan M."/>
            <person name="Wang P."/>
            <person name="Xu J."/>
            <person name="Bruns T."/>
            <person name="Baldrian P."/>
            <person name="Vilgalys R."/>
            <person name="Dunand C."/>
            <person name="Henrissat B."/>
            <person name="Grigoriev I.V."/>
            <person name="Hibbett D."/>
            <person name="Nagy L.G."/>
            <person name="Martin F.M."/>
        </authorList>
    </citation>
    <scope>NUCLEOTIDE SEQUENCE</scope>
    <source>
        <strain evidence="12">UP504</strain>
    </source>
</reference>
<gene>
    <name evidence="12" type="ORF">BS47DRAFT_1372738</name>
</gene>
<keyword evidence="10" id="KW-0256">Endoplasmic reticulum</keyword>
<dbReference type="InterPro" id="IPR036188">
    <property type="entry name" value="FAD/NAD-bd_sf"/>
</dbReference>
<keyword evidence="6 10" id="KW-0274">FAD</keyword>
<keyword evidence="7" id="KW-0492">Microsome</keyword>
<evidence type="ECO:0000313" key="12">
    <source>
        <dbReference type="EMBL" id="KAF9512669.1"/>
    </source>
</evidence>
<protein>
    <recommendedName>
        <fullName evidence="4 10">Squalene monooxygenase</fullName>
        <ecNumber evidence="4 10">1.14.14.17</ecNumber>
    </recommendedName>
</protein>
<evidence type="ECO:0000256" key="8">
    <source>
        <dbReference type="ARBA" id="ARBA00023002"/>
    </source>
</evidence>
<keyword evidence="13" id="KW-1185">Reference proteome</keyword>
<dbReference type="GO" id="GO:0006696">
    <property type="term" value="P:ergosterol biosynthetic process"/>
    <property type="evidence" value="ECO:0007669"/>
    <property type="project" value="TreeGrafter"/>
</dbReference>
<evidence type="ECO:0000256" key="6">
    <source>
        <dbReference type="ARBA" id="ARBA00022827"/>
    </source>
</evidence>
<dbReference type="SUPFAM" id="SSF51905">
    <property type="entry name" value="FAD/NAD(P)-binding domain"/>
    <property type="match status" value="1"/>
</dbReference>
<dbReference type="Proteomes" id="UP000886523">
    <property type="component" value="Unassembled WGS sequence"/>
</dbReference>
<dbReference type="AlphaFoldDB" id="A0A9P6AVQ5"/>